<dbReference type="EMBL" id="JAARZA010000002">
    <property type="protein sequence ID" value="MBC2239692.1"/>
    <property type="molecule type" value="Genomic_DNA"/>
</dbReference>
<keyword evidence="1" id="KW-0805">Transcription regulation</keyword>
<dbReference type="InterPro" id="IPR036390">
    <property type="entry name" value="WH_DNA-bd_sf"/>
</dbReference>
<evidence type="ECO:0000313" key="7">
    <source>
        <dbReference type="EMBL" id="MBC2239692.1"/>
    </source>
</evidence>
<dbReference type="Proteomes" id="UP000553016">
    <property type="component" value="Unassembled WGS sequence"/>
</dbReference>
<comment type="caution">
    <text evidence="6">The sequence shown here is derived from an EMBL/GenBank/DDBJ whole genome shotgun (WGS) entry which is preliminary data.</text>
</comment>
<dbReference type="GO" id="GO:0003677">
    <property type="term" value="F:DNA binding"/>
    <property type="evidence" value="ECO:0007669"/>
    <property type="project" value="UniProtKB-KW"/>
</dbReference>
<gene>
    <name evidence="6" type="ORF">HB902_09920</name>
    <name evidence="8" type="ORF">HCB25_08920</name>
    <name evidence="7" type="ORF">HCB35_04310</name>
</gene>
<dbReference type="InterPro" id="IPR018490">
    <property type="entry name" value="cNMP-bd_dom_sf"/>
</dbReference>
<proteinExistence type="predicted"/>
<evidence type="ECO:0000313" key="9">
    <source>
        <dbReference type="Proteomes" id="UP000541955"/>
    </source>
</evidence>
<dbReference type="InterPro" id="IPR012318">
    <property type="entry name" value="HTH_CRP"/>
</dbReference>
<keyword evidence="4" id="KW-0804">Transcription</keyword>
<keyword evidence="2" id="KW-0238">DNA-binding</keyword>
<evidence type="ECO:0000313" key="10">
    <source>
        <dbReference type="Proteomes" id="UP000550367"/>
    </source>
</evidence>
<protein>
    <submittedName>
        <fullName evidence="6">Crp/Fnr family transcriptional regulator</fullName>
    </submittedName>
</protein>
<evidence type="ECO:0000256" key="3">
    <source>
        <dbReference type="ARBA" id="ARBA00023159"/>
    </source>
</evidence>
<dbReference type="Proteomes" id="UP000550367">
    <property type="component" value="Unassembled WGS sequence"/>
</dbReference>
<evidence type="ECO:0000313" key="11">
    <source>
        <dbReference type="Proteomes" id="UP000553016"/>
    </source>
</evidence>
<dbReference type="EMBL" id="JAARRW010000003">
    <property type="protein sequence ID" value="MBC1562388.1"/>
    <property type="molecule type" value="Genomic_DNA"/>
</dbReference>
<evidence type="ECO:0000256" key="1">
    <source>
        <dbReference type="ARBA" id="ARBA00023015"/>
    </source>
</evidence>
<dbReference type="Proteomes" id="UP000541955">
    <property type="component" value="Unassembled WGS sequence"/>
</dbReference>
<dbReference type="RefSeq" id="WP_185429806.1">
    <property type="nucleotide sequence ID" value="NZ_JAARRW010000003.1"/>
</dbReference>
<reference evidence="9 10" key="1">
    <citation type="submission" date="2020-03" db="EMBL/GenBank/DDBJ databases">
        <title>Soil Listeria distribution.</title>
        <authorList>
            <person name="Liao J."/>
            <person name="Wiedmann M."/>
        </authorList>
    </citation>
    <scope>NUCLEOTIDE SEQUENCE [LARGE SCALE GENOMIC DNA]</scope>
    <source>
        <strain evidence="7 11">FSL L7-0149</strain>
        <strain evidence="8 10">FSL L7-0153</strain>
        <strain evidence="6 9">FSL L7-1387</strain>
    </source>
</reference>
<evidence type="ECO:0000256" key="2">
    <source>
        <dbReference type="ARBA" id="ARBA00023125"/>
    </source>
</evidence>
<dbReference type="SUPFAM" id="SSF46785">
    <property type="entry name" value="Winged helix' DNA-binding domain"/>
    <property type="match status" value="1"/>
</dbReference>
<dbReference type="GO" id="GO:0006355">
    <property type="term" value="P:regulation of DNA-templated transcription"/>
    <property type="evidence" value="ECO:0007669"/>
    <property type="project" value="InterPro"/>
</dbReference>
<sequence length="233" mass="27348">MYKREIIRSFASYSNVLKILKKDSQFNTYCFQERIDKGYSIRLPYNRPYCYLVDTGYTKMSIVSEVGQNNYYISRPGVFLTLPIVEDEFLPAVEIKAITDVIWWRIDTEFLKKILLLEDPKNYIIVNFLLDNRETLNRLTYRYSLSSRDSVYYSLLRSAEAGIQIGPNQTELPLFITYETLAKFSNTSKGYTVRILTELRQQGVLQSSKKPWVITDLALLKTMFHTPDDRHNL</sequence>
<dbReference type="SUPFAM" id="SSF51206">
    <property type="entry name" value="cAMP-binding domain-like"/>
    <property type="match status" value="1"/>
</dbReference>
<evidence type="ECO:0000256" key="4">
    <source>
        <dbReference type="ARBA" id="ARBA00023163"/>
    </source>
</evidence>
<organism evidence="6 9">
    <name type="scientific">Listeria booriae</name>
    <dbReference type="NCBI Taxonomy" id="1552123"/>
    <lineage>
        <taxon>Bacteria</taxon>
        <taxon>Bacillati</taxon>
        <taxon>Bacillota</taxon>
        <taxon>Bacilli</taxon>
        <taxon>Bacillales</taxon>
        <taxon>Listeriaceae</taxon>
        <taxon>Listeria</taxon>
    </lineage>
</organism>
<accession>A0A7X0XKG1</accession>
<feature type="domain" description="HTH crp-type" evidence="5">
    <location>
        <begin position="155"/>
        <end position="222"/>
    </location>
</feature>
<dbReference type="Gene3D" id="2.60.120.10">
    <property type="entry name" value="Jelly Rolls"/>
    <property type="match status" value="1"/>
</dbReference>
<dbReference type="EMBL" id="JAARYY010000004">
    <property type="protein sequence ID" value="MBC2244186.1"/>
    <property type="molecule type" value="Genomic_DNA"/>
</dbReference>
<name>A0A7X0XKG1_9LIST</name>
<evidence type="ECO:0000313" key="8">
    <source>
        <dbReference type="EMBL" id="MBC2244186.1"/>
    </source>
</evidence>
<dbReference type="Pfam" id="PF13545">
    <property type="entry name" value="HTH_Crp_2"/>
    <property type="match status" value="1"/>
</dbReference>
<dbReference type="AlphaFoldDB" id="A0A7X0XKG1"/>
<dbReference type="InterPro" id="IPR014710">
    <property type="entry name" value="RmlC-like_jellyroll"/>
</dbReference>
<evidence type="ECO:0000313" key="6">
    <source>
        <dbReference type="EMBL" id="MBC1562388.1"/>
    </source>
</evidence>
<keyword evidence="3" id="KW-0010">Activator</keyword>
<evidence type="ECO:0000259" key="5">
    <source>
        <dbReference type="Pfam" id="PF13545"/>
    </source>
</evidence>